<dbReference type="EMBL" id="JAFDVD010000007">
    <property type="protein sequence ID" value="MBM6400001.1"/>
    <property type="molecule type" value="Genomic_DNA"/>
</dbReference>
<gene>
    <name evidence="3" type="ORF">JQN70_06370</name>
</gene>
<reference evidence="3" key="1">
    <citation type="submission" date="2021-02" db="EMBL/GenBank/DDBJ databases">
        <title>Phycicoccus sp. MQZ13P-5T, whole genome shotgun sequence.</title>
        <authorList>
            <person name="Tuo L."/>
        </authorList>
    </citation>
    <scope>NUCLEOTIDE SEQUENCE</scope>
    <source>
        <strain evidence="3">MQZ13P-5</strain>
    </source>
</reference>
<sequence>MTTTDQPDAGGPRRDEVDHDTVPPARTGLLVVAGVLLAIPVVALLWVSSYSRVEPKLWGFPFFIWYQFLWVFLCSAFTYTAYRIVLLARPHRPMTDAGADRAGERA</sequence>
<keyword evidence="2" id="KW-0812">Transmembrane</keyword>
<organism evidence="3 4">
    <name type="scientific">Phycicoccus sonneratiae</name>
    <dbReference type="NCBI Taxonomy" id="2807628"/>
    <lineage>
        <taxon>Bacteria</taxon>
        <taxon>Bacillati</taxon>
        <taxon>Actinomycetota</taxon>
        <taxon>Actinomycetes</taxon>
        <taxon>Micrococcales</taxon>
        <taxon>Intrasporangiaceae</taxon>
        <taxon>Phycicoccus</taxon>
    </lineage>
</organism>
<evidence type="ECO:0000256" key="1">
    <source>
        <dbReference type="SAM" id="MobiDB-lite"/>
    </source>
</evidence>
<dbReference type="Proteomes" id="UP001430172">
    <property type="component" value="Unassembled WGS sequence"/>
</dbReference>
<keyword evidence="4" id="KW-1185">Reference proteome</keyword>
<feature type="transmembrane region" description="Helical" evidence="2">
    <location>
        <begin position="29"/>
        <end position="50"/>
    </location>
</feature>
<dbReference type="InterPro" id="IPR021741">
    <property type="entry name" value="DUF3311"/>
</dbReference>
<evidence type="ECO:0000256" key="2">
    <source>
        <dbReference type="SAM" id="Phobius"/>
    </source>
</evidence>
<name>A0ABS2CLG8_9MICO</name>
<feature type="transmembrane region" description="Helical" evidence="2">
    <location>
        <begin position="62"/>
        <end position="82"/>
    </location>
</feature>
<keyword evidence="2" id="KW-0472">Membrane</keyword>
<feature type="region of interest" description="Disordered" evidence="1">
    <location>
        <begin position="1"/>
        <end position="22"/>
    </location>
</feature>
<protein>
    <submittedName>
        <fullName evidence="3">DUF3311 domain-containing protein</fullName>
    </submittedName>
</protein>
<evidence type="ECO:0000313" key="3">
    <source>
        <dbReference type="EMBL" id="MBM6400001.1"/>
    </source>
</evidence>
<proteinExistence type="predicted"/>
<dbReference type="Pfam" id="PF11755">
    <property type="entry name" value="DUF3311"/>
    <property type="match status" value="1"/>
</dbReference>
<comment type="caution">
    <text evidence="3">The sequence shown here is derived from an EMBL/GenBank/DDBJ whole genome shotgun (WGS) entry which is preliminary data.</text>
</comment>
<feature type="compositionally biased region" description="Basic and acidic residues" evidence="1">
    <location>
        <begin position="11"/>
        <end position="21"/>
    </location>
</feature>
<accession>A0ABS2CLG8</accession>
<evidence type="ECO:0000313" key="4">
    <source>
        <dbReference type="Proteomes" id="UP001430172"/>
    </source>
</evidence>
<keyword evidence="2" id="KW-1133">Transmembrane helix</keyword>
<dbReference type="RefSeq" id="WP_204130481.1">
    <property type="nucleotide sequence ID" value="NZ_JAFDVD010000007.1"/>
</dbReference>